<dbReference type="Proteomes" id="UP000594688">
    <property type="component" value="Chromosome"/>
</dbReference>
<sequence length="209" mass="24249">MPDKRHFKFEKVQIENFLKKEFEKSFKGAGRISIRKRQKFMNRINKKVGKQFGKDVLCLVDWTRQGFVTLVSPSHQESTEKGKLYHSFVHPQVAYTSHCVDRFSERTGAGDNCIILLDDFLEEALLTFGLHDGYLVCRSGVFAYVVEQDRLIIKTFINSEMLSDDQIREFYGWDVVANFSPEYIAQEMDDADFMVQDEPLPQPSQSGDR</sequence>
<gene>
    <name evidence="1" type="ORF">G3M70_16700</name>
</gene>
<evidence type="ECO:0000313" key="2">
    <source>
        <dbReference type="Proteomes" id="UP000594688"/>
    </source>
</evidence>
<dbReference type="EMBL" id="CP048685">
    <property type="protein sequence ID" value="QPJ63424.1"/>
    <property type="molecule type" value="Genomic_DNA"/>
</dbReference>
<name>A0A7T0G1F9_9BACT</name>
<dbReference type="KEGG" id="nli:G3M70_16700"/>
<evidence type="ECO:0000313" key="1">
    <source>
        <dbReference type="EMBL" id="QPJ63424.1"/>
    </source>
</evidence>
<reference evidence="1 2" key="1">
    <citation type="submission" date="2020-02" db="EMBL/GenBank/DDBJ databases">
        <title>Genomic and physiological characterization of two novel Nitrospinaceae genera.</title>
        <authorList>
            <person name="Mueller A.J."/>
            <person name="Jung M.-Y."/>
            <person name="Strachan C.R."/>
            <person name="Herbold C.W."/>
            <person name="Kirkegaard R.H."/>
            <person name="Daims H."/>
        </authorList>
    </citation>
    <scope>NUCLEOTIDE SEQUENCE [LARGE SCALE GENOMIC DNA]</scope>
    <source>
        <strain evidence="1">EB</strain>
    </source>
</reference>
<dbReference type="AlphaFoldDB" id="A0A7T0G1F9"/>
<organism evidence="1 2">
    <name type="scientific">Candidatus Nitronauta litoralis</name>
    <dbReference type="NCBI Taxonomy" id="2705533"/>
    <lineage>
        <taxon>Bacteria</taxon>
        <taxon>Pseudomonadati</taxon>
        <taxon>Nitrospinota/Tectimicrobiota group</taxon>
        <taxon>Nitrospinota</taxon>
        <taxon>Nitrospinia</taxon>
        <taxon>Nitrospinales</taxon>
        <taxon>Nitrospinaceae</taxon>
        <taxon>Candidatus Nitronauta</taxon>
    </lineage>
</organism>
<accession>A0A7T0G1F9</accession>
<protein>
    <submittedName>
        <fullName evidence="1">Uncharacterized protein</fullName>
    </submittedName>
</protein>
<proteinExistence type="predicted"/>